<evidence type="ECO:0000256" key="3">
    <source>
        <dbReference type="ARBA" id="ARBA00022821"/>
    </source>
</evidence>
<organism evidence="6">
    <name type="scientific">Eucalyptus grandis</name>
    <name type="common">Flooded gum</name>
    <dbReference type="NCBI Taxonomy" id="71139"/>
    <lineage>
        <taxon>Eukaryota</taxon>
        <taxon>Viridiplantae</taxon>
        <taxon>Streptophyta</taxon>
        <taxon>Embryophyta</taxon>
        <taxon>Tracheophyta</taxon>
        <taxon>Spermatophyta</taxon>
        <taxon>Magnoliopsida</taxon>
        <taxon>eudicotyledons</taxon>
        <taxon>Gunneridae</taxon>
        <taxon>Pentapetalae</taxon>
        <taxon>rosids</taxon>
        <taxon>malvids</taxon>
        <taxon>Myrtales</taxon>
        <taxon>Myrtaceae</taxon>
        <taxon>Myrtoideae</taxon>
        <taxon>Eucalypteae</taxon>
        <taxon>Eucalyptus</taxon>
    </lineage>
</organism>
<dbReference type="Pfam" id="PF00931">
    <property type="entry name" value="NB-ARC"/>
    <property type="match status" value="1"/>
</dbReference>
<dbReference type="Gene3D" id="3.40.50.10140">
    <property type="entry name" value="Toll/interleukin-1 receptor homology (TIR) domain"/>
    <property type="match status" value="1"/>
</dbReference>
<keyword evidence="3" id="KW-0611">Plant defense</keyword>
<dbReference type="AlphaFoldDB" id="A0A059AW80"/>
<dbReference type="PANTHER" id="PTHR11017">
    <property type="entry name" value="LEUCINE-RICH REPEAT-CONTAINING PROTEIN"/>
    <property type="match status" value="1"/>
</dbReference>
<dbReference type="Pfam" id="PF23282">
    <property type="entry name" value="WHD_ROQ1"/>
    <property type="match status" value="1"/>
</dbReference>
<dbReference type="Gramene" id="KCW58118">
    <property type="protein sequence ID" value="KCW58118"/>
    <property type="gene ID" value="EUGRSUZ_H00839"/>
</dbReference>
<dbReference type="InterPro" id="IPR042197">
    <property type="entry name" value="Apaf_helical"/>
</dbReference>
<dbReference type="Gene3D" id="1.10.8.430">
    <property type="entry name" value="Helical domain of apoptotic protease-activating factors"/>
    <property type="match status" value="1"/>
</dbReference>
<dbReference type="InterPro" id="IPR002182">
    <property type="entry name" value="NB-ARC"/>
</dbReference>
<dbReference type="SUPFAM" id="SSF52540">
    <property type="entry name" value="P-loop containing nucleoside triphosphate hydrolases"/>
    <property type="match status" value="1"/>
</dbReference>
<evidence type="ECO:0000256" key="2">
    <source>
        <dbReference type="ARBA" id="ARBA00022737"/>
    </source>
</evidence>
<dbReference type="OMA" id="YRSEREW"/>
<dbReference type="InterPro" id="IPR000157">
    <property type="entry name" value="TIR_dom"/>
</dbReference>
<feature type="domain" description="TIR" evidence="5">
    <location>
        <begin position="11"/>
        <end position="177"/>
    </location>
</feature>
<evidence type="ECO:0000256" key="1">
    <source>
        <dbReference type="ARBA" id="ARBA00022614"/>
    </source>
</evidence>
<dbReference type="SMART" id="SM00255">
    <property type="entry name" value="TIR"/>
    <property type="match status" value="1"/>
</dbReference>
<dbReference type="InterPro" id="IPR035897">
    <property type="entry name" value="Toll_tir_struct_dom_sf"/>
</dbReference>
<name>A0A059AW80_EUCGR</name>
<dbReference type="InterPro" id="IPR058192">
    <property type="entry name" value="WHD_ROQ1-like"/>
</dbReference>
<dbReference type="PRINTS" id="PR00364">
    <property type="entry name" value="DISEASERSIST"/>
</dbReference>
<dbReference type="GO" id="GO:0006952">
    <property type="term" value="P:defense response"/>
    <property type="evidence" value="ECO:0007669"/>
    <property type="project" value="UniProtKB-KW"/>
</dbReference>
<gene>
    <name evidence="6" type="ORF">EUGRSUZ_H00839</name>
</gene>
<dbReference type="InterPro" id="IPR036390">
    <property type="entry name" value="WH_DNA-bd_sf"/>
</dbReference>
<evidence type="ECO:0000313" key="6">
    <source>
        <dbReference type="EMBL" id="KCW58118.1"/>
    </source>
</evidence>
<dbReference type="SUPFAM" id="SSF52200">
    <property type="entry name" value="Toll/Interleukin receptor TIR domain"/>
    <property type="match status" value="1"/>
</dbReference>
<evidence type="ECO:0000256" key="4">
    <source>
        <dbReference type="ARBA" id="ARBA00023027"/>
    </source>
</evidence>
<reference evidence="6" key="1">
    <citation type="submission" date="2013-07" db="EMBL/GenBank/DDBJ databases">
        <title>The genome of Eucalyptus grandis.</title>
        <authorList>
            <person name="Schmutz J."/>
            <person name="Hayes R."/>
            <person name="Myburg A."/>
            <person name="Tuskan G."/>
            <person name="Grattapaglia D."/>
            <person name="Rokhsar D.S."/>
        </authorList>
    </citation>
    <scope>NUCLEOTIDE SEQUENCE</scope>
    <source>
        <tissue evidence="6">Leaf extractions</tissue>
    </source>
</reference>
<dbReference type="SUPFAM" id="SSF46785">
    <property type="entry name" value="Winged helix' DNA-binding domain"/>
    <property type="match status" value="1"/>
</dbReference>
<dbReference type="InterPro" id="IPR044974">
    <property type="entry name" value="Disease_R_plants"/>
</dbReference>
<keyword evidence="2" id="KW-0677">Repeat</keyword>
<evidence type="ECO:0000259" key="5">
    <source>
        <dbReference type="PROSITE" id="PS50104"/>
    </source>
</evidence>
<protein>
    <recommendedName>
        <fullName evidence="5">TIR domain-containing protein</fullName>
    </recommendedName>
</protein>
<dbReference type="Pfam" id="PF01582">
    <property type="entry name" value="TIR"/>
    <property type="match status" value="1"/>
</dbReference>
<dbReference type="STRING" id="71139.A0A059AW80"/>
<keyword evidence="4" id="KW-0520">NAD</keyword>
<dbReference type="GO" id="GO:0043531">
    <property type="term" value="F:ADP binding"/>
    <property type="evidence" value="ECO:0007669"/>
    <property type="project" value="InterPro"/>
</dbReference>
<dbReference type="EMBL" id="KK198760">
    <property type="protein sequence ID" value="KCW58118.1"/>
    <property type="molecule type" value="Genomic_DNA"/>
</dbReference>
<dbReference type="FunFam" id="3.40.50.10140:FF:000007">
    <property type="entry name" value="Disease resistance protein (TIR-NBS-LRR class)"/>
    <property type="match status" value="1"/>
</dbReference>
<accession>A0A059AW80</accession>
<dbReference type="InParanoid" id="A0A059AW80"/>
<proteinExistence type="predicted"/>
<dbReference type="Gene3D" id="3.40.50.300">
    <property type="entry name" value="P-loop containing nucleotide triphosphate hydrolases"/>
    <property type="match status" value="2"/>
</dbReference>
<dbReference type="PROSITE" id="PS50104">
    <property type="entry name" value="TIR"/>
    <property type="match status" value="1"/>
</dbReference>
<dbReference type="GO" id="GO:0007165">
    <property type="term" value="P:signal transduction"/>
    <property type="evidence" value="ECO:0007669"/>
    <property type="project" value="InterPro"/>
</dbReference>
<dbReference type="PANTHER" id="PTHR11017:SF292">
    <property type="entry name" value="AAA+ ATPASE DOMAIN-CONTAINING PROTEIN"/>
    <property type="match status" value="1"/>
</dbReference>
<dbReference type="InterPro" id="IPR027417">
    <property type="entry name" value="P-loop_NTPase"/>
</dbReference>
<keyword evidence="1" id="KW-0433">Leucine-rich repeat</keyword>
<sequence>MASSSSLKHKKDYDIFLSFRGTDVRKNFLSHLYTTLNQKGLSTYIDNKEMRKGEEIRLALMKAIEESHFAIIIFSKNYASSQWCLEELVKIKECKVRKDLIVLPVFYKVEPREVKKMVGSYGRAMAEHESKLGKYSQKVTRWRKALSNIGNLCGWHLNDEVEAEFIEKIVNKISMQLERRPLHVAKHLVGIHPRVIELNSMLKLKSDDCVHMIGLWGPGGIGKTTLGLALYDNISRQFVGSCFLENIRKALEDRLCRKKVLLVLNNVTDQEQLNALAGKPEWFGEGSRIIIITRDKHLLTSHGIDEDYIYEVKPLENYNAFELFTIEAFLSRNHIRRDLVNGVLHYANGHPLALMVLGQFPRYRSEREWESRLHNLANIPNKIINDTFKWSYVGLDNDAKQIFLDIACLFTGHSKEYIMKVLDSHDFDPVIGVKVLVEKSLIIEERETLRMCNLIQLMAMDIIRQECPNDPGRRSKLWLFDDFRSVLSRQLVRFASVDIDFALLVFNFAY</sequence>